<gene>
    <name evidence="5" type="ORF">BWD09_01820</name>
</gene>
<dbReference type="PROSITE" id="PS50949">
    <property type="entry name" value="HTH_GNTR"/>
    <property type="match status" value="1"/>
</dbReference>
<evidence type="ECO:0000256" key="3">
    <source>
        <dbReference type="ARBA" id="ARBA00023163"/>
    </source>
</evidence>
<evidence type="ECO:0000313" key="6">
    <source>
        <dbReference type="Proteomes" id="UP000193118"/>
    </source>
</evidence>
<keyword evidence="6" id="KW-1185">Reference proteome</keyword>
<dbReference type="PANTHER" id="PTHR43537">
    <property type="entry name" value="TRANSCRIPTIONAL REGULATOR, GNTR FAMILY"/>
    <property type="match status" value="1"/>
</dbReference>
<dbReference type="InterPro" id="IPR036388">
    <property type="entry name" value="WH-like_DNA-bd_sf"/>
</dbReference>
<dbReference type="SUPFAM" id="SSF48008">
    <property type="entry name" value="GntR ligand-binding domain-like"/>
    <property type="match status" value="1"/>
</dbReference>
<organism evidence="5 6">
    <name type="scientific">Neisseria dentiae</name>
    <dbReference type="NCBI Taxonomy" id="194197"/>
    <lineage>
        <taxon>Bacteria</taxon>
        <taxon>Pseudomonadati</taxon>
        <taxon>Pseudomonadota</taxon>
        <taxon>Betaproteobacteria</taxon>
        <taxon>Neisseriales</taxon>
        <taxon>Neisseriaceae</taxon>
        <taxon>Neisseria</taxon>
    </lineage>
</organism>
<dbReference type="GeneID" id="94579899"/>
<keyword evidence="2" id="KW-0238">DNA-binding</keyword>
<evidence type="ECO:0000313" key="5">
    <source>
        <dbReference type="EMBL" id="OSI18531.1"/>
    </source>
</evidence>
<dbReference type="PANTHER" id="PTHR43537:SF53">
    <property type="entry name" value="HTH-TYPE TRANSCRIPTIONAL REPRESSOR NANR"/>
    <property type="match status" value="1"/>
</dbReference>
<dbReference type="AlphaFoldDB" id="A0A1X3DFN9"/>
<sequence length="241" mass="27325">MIENNSDNANTMFYAPAASASMEERHDSELFRVYAQILDGITDHQLRPGHKLTESDLCRQMVCSRGTVRSALSLLAHDKIVDLLPNRGAFVHVPDAKETEDVFKMRIALEETVINMLLERPDLAESAKPLYAMIEREEAAFARGDRVAWNRLSNAFHVELARLLDNQVLLDIVNTLCARSSLIIAVFDAPKDRLRHTYCEHREILDLLVAGKGNRACKMMRKHLGQCQARLLRKFGLGEEQ</sequence>
<reference evidence="6" key="1">
    <citation type="submission" date="2017-01" db="EMBL/GenBank/DDBJ databases">
        <authorList>
            <person name="Wolfgang W.J."/>
            <person name="Cole J."/>
            <person name="Wroblewski D."/>
            <person name="Mcginnis J."/>
            <person name="Musser K.A."/>
        </authorList>
    </citation>
    <scope>NUCLEOTIDE SEQUENCE [LARGE SCALE GENOMIC DNA]</scope>
    <source>
        <strain evidence="6">DSM 19151</strain>
    </source>
</reference>
<evidence type="ECO:0000256" key="1">
    <source>
        <dbReference type="ARBA" id="ARBA00023015"/>
    </source>
</evidence>
<dbReference type="Gene3D" id="1.10.10.10">
    <property type="entry name" value="Winged helix-like DNA-binding domain superfamily/Winged helix DNA-binding domain"/>
    <property type="match status" value="1"/>
</dbReference>
<dbReference type="InterPro" id="IPR036390">
    <property type="entry name" value="WH_DNA-bd_sf"/>
</dbReference>
<feature type="domain" description="HTH gntR-type" evidence="4">
    <location>
        <begin position="27"/>
        <end position="94"/>
    </location>
</feature>
<dbReference type="SMART" id="SM00345">
    <property type="entry name" value="HTH_GNTR"/>
    <property type="match status" value="1"/>
</dbReference>
<dbReference type="InterPro" id="IPR000524">
    <property type="entry name" value="Tscrpt_reg_HTH_GntR"/>
</dbReference>
<dbReference type="EMBL" id="MTBO01000002">
    <property type="protein sequence ID" value="OSI18531.1"/>
    <property type="molecule type" value="Genomic_DNA"/>
</dbReference>
<comment type="caution">
    <text evidence="5">The sequence shown here is derived from an EMBL/GenBank/DDBJ whole genome shotgun (WGS) entry which is preliminary data.</text>
</comment>
<dbReference type="Gene3D" id="1.20.120.530">
    <property type="entry name" value="GntR ligand-binding domain-like"/>
    <property type="match status" value="1"/>
</dbReference>
<dbReference type="STRING" id="194197.BWD09_01820"/>
<dbReference type="GO" id="GO:0003700">
    <property type="term" value="F:DNA-binding transcription factor activity"/>
    <property type="evidence" value="ECO:0007669"/>
    <property type="project" value="InterPro"/>
</dbReference>
<evidence type="ECO:0000256" key="2">
    <source>
        <dbReference type="ARBA" id="ARBA00023125"/>
    </source>
</evidence>
<keyword evidence="1" id="KW-0805">Transcription regulation</keyword>
<dbReference type="Pfam" id="PF00392">
    <property type="entry name" value="GntR"/>
    <property type="match status" value="1"/>
</dbReference>
<dbReference type="InterPro" id="IPR011711">
    <property type="entry name" value="GntR_C"/>
</dbReference>
<accession>A0A1X3DFN9</accession>
<dbReference type="SMART" id="SM00895">
    <property type="entry name" value="FCD"/>
    <property type="match status" value="1"/>
</dbReference>
<name>A0A1X3DFN9_9NEIS</name>
<keyword evidence="3" id="KW-0804">Transcription</keyword>
<dbReference type="OrthoDB" id="5243844at2"/>
<protein>
    <submittedName>
        <fullName evidence="5">GntR family transcriptional regulator</fullName>
    </submittedName>
</protein>
<evidence type="ECO:0000259" key="4">
    <source>
        <dbReference type="PROSITE" id="PS50949"/>
    </source>
</evidence>
<dbReference type="GO" id="GO:0003677">
    <property type="term" value="F:DNA binding"/>
    <property type="evidence" value="ECO:0007669"/>
    <property type="project" value="UniProtKB-KW"/>
</dbReference>
<dbReference type="Pfam" id="PF07729">
    <property type="entry name" value="FCD"/>
    <property type="match status" value="1"/>
</dbReference>
<dbReference type="RefSeq" id="WP_085365030.1">
    <property type="nucleotide sequence ID" value="NZ_CAUJPZ010000001.1"/>
</dbReference>
<dbReference type="InterPro" id="IPR008920">
    <property type="entry name" value="TF_FadR/GntR_C"/>
</dbReference>
<dbReference type="Proteomes" id="UP000193118">
    <property type="component" value="Unassembled WGS sequence"/>
</dbReference>
<proteinExistence type="predicted"/>
<dbReference type="CDD" id="cd07377">
    <property type="entry name" value="WHTH_GntR"/>
    <property type="match status" value="1"/>
</dbReference>
<dbReference type="SUPFAM" id="SSF46785">
    <property type="entry name" value="Winged helix' DNA-binding domain"/>
    <property type="match status" value="1"/>
</dbReference>